<accession>K4REQ3</accession>
<keyword evidence="3" id="KW-1185">Reference proteome</keyword>
<protein>
    <recommendedName>
        <fullName evidence="1">REase associating with pPIWI RE domain-containing protein</fullName>
    </recommendedName>
</protein>
<dbReference type="InterPro" id="IPR040828">
    <property type="entry name" value="pPIWI_RE_REase"/>
</dbReference>
<evidence type="ECO:0000259" key="1">
    <source>
        <dbReference type="Pfam" id="PF18154"/>
    </source>
</evidence>
<dbReference type="AlphaFoldDB" id="K4REQ3"/>
<reference evidence="2 3" key="1">
    <citation type="journal article" date="2012" name="J. Bacteriol.">
        <title>Genome sequence of the bacterium Streptomyces davawensis JCM 4913 and heterologous production of the unique antibiotic roseoflavin.</title>
        <authorList>
            <person name="Jankowitsch F."/>
            <person name="Schwarz J."/>
            <person name="Ruckert C."/>
            <person name="Gust B."/>
            <person name="Szczepanowski R."/>
            <person name="Blom J."/>
            <person name="Pelzer S."/>
            <person name="Kalinowski J."/>
            <person name="Mack M."/>
        </authorList>
    </citation>
    <scope>NUCLEOTIDE SEQUENCE [LARGE SCALE GENOMIC DNA]</scope>
    <source>
        <strain evidence="3">DSM 101723 / JCM 4913 / KCC S-0913 / 768</strain>
    </source>
</reference>
<dbReference type="KEGG" id="sdv:BN159_7611"/>
<dbReference type="eggNOG" id="ENOG5033R9G">
    <property type="taxonomic scope" value="Bacteria"/>
</dbReference>
<name>K4REQ3_STRDJ</name>
<dbReference type="EMBL" id="HE971709">
    <property type="protein sequence ID" value="CCK31990.1"/>
    <property type="molecule type" value="Genomic_DNA"/>
</dbReference>
<organism evidence="2 3">
    <name type="scientific">Streptomyces davaonensis (strain DSM 101723 / JCM 4913 / KCC S-0913 / 768)</name>
    <dbReference type="NCBI Taxonomy" id="1214101"/>
    <lineage>
        <taxon>Bacteria</taxon>
        <taxon>Bacillati</taxon>
        <taxon>Actinomycetota</taxon>
        <taxon>Actinomycetes</taxon>
        <taxon>Kitasatosporales</taxon>
        <taxon>Streptomycetaceae</taxon>
        <taxon>Streptomyces</taxon>
    </lineage>
</organism>
<dbReference type="Pfam" id="PF18154">
    <property type="entry name" value="pPIWI_RE_REase"/>
    <property type="match status" value="1"/>
</dbReference>
<evidence type="ECO:0000313" key="3">
    <source>
        <dbReference type="Proteomes" id="UP000008043"/>
    </source>
</evidence>
<dbReference type="OrthoDB" id="580959at2"/>
<sequence>MAAEKWCTPKVDQVNTRSTSASSLHDAEIRHVVMTAAAMAARALTGSDSSTDPEVRLKEMMDAHARILWAWGPGKPLTFTKFREMLTEDLSALLPDGVDAGEMSGFYAITEDGEFEEDSYDLEMEQRTVLEALDKASWNGRSAMGDRVSDELHQTLVHRELLKGRSQESYCAWRSALITTPAGTAGELRRLDLPAKLDEFYEPIRFDALYDQRWWFACPFCSWPMKITLHGEKRGSAGKVRCFHRPHARHGARYEFTVPDSGKAPELRPVGRPLKPEGNASVLFKDITDGIPEPTPEKGHRALVRGVWRCTTIPGIPELGLYDALSKPTLKKKEVAVALWPDMDTYDLLVTVSRERGARTEFKVDVKDYTHATLLADKITADRGDGGGADWLVVPDFRYDTVPMLEDVSRKWMRVATAGDFGARVCQEAGATWA</sequence>
<dbReference type="PATRIC" id="fig|1214101.3.peg.7709"/>
<dbReference type="HOGENOM" id="CLU_060955_0_0_11"/>
<evidence type="ECO:0000313" key="2">
    <source>
        <dbReference type="EMBL" id="CCK31990.1"/>
    </source>
</evidence>
<dbReference type="Proteomes" id="UP000008043">
    <property type="component" value="Chromosome"/>
</dbReference>
<proteinExistence type="predicted"/>
<feature type="domain" description="REase associating with pPIWI RE" evidence="1">
    <location>
        <begin position="315"/>
        <end position="432"/>
    </location>
</feature>
<dbReference type="STRING" id="1214101.BN159_7611"/>
<gene>
    <name evidence="2" type="ORF">BN159_7611</name>
</gene>